<evidence type="ECO:0000313" key="5">
    <source>
        <dbReference type="EMBL" id="MFB9232570.1"/>
    </source>
</evidence>
<dbReference type="RefSeq" id="WP_213887802.1">
    <property type="nucleotide sequence ID" value="NZ_JAGFNU010000002.1"/>
</dbReference>
<evidence type="ECO:0000259" key="4">
    <source>
        <dbReference type="Pfam" id="PF03328"/>
    </source>
</evidence>
<dbReference type="PANTHER" id="PTHR30502">
    <property type="entry name" value="2-KETO-3-DEOXY-L-RHAMNONATE ALDOLASE"/>
    <property type="match status" value="1"/>
</dbReference>
<dbReference type="PANTHER" id="PTHR30502:SF0">
    <property type="entry name" value="PHOSPHOENOLPYRUVATE CARBOXYLASE FAMILY PROTEIN"/>
    <property type="match status" value="1"/>
</dbReference>
<evidence type="ECO:0000313" key="6">
    <source>
        <dbReference type="Proteomes" id="UP001589683"/>
    </source>
</evidence>
<dbReference type="Pfam" id="PF03328">
    <property type="entry name" value="HpcH_HpaI"/>
    <property type="match status" value="1"/>
</dbReference>
<organism evidence="5 6">
    <name type="scientific">Pseudohalocynthiibacter aestuariivivens</name>
    <dbReference type="NCBI Taxonomy" id="1591409"/>
    <lineage>
        <taxon>Bacteria</taxon>
        <taxon>Pseudomonadati</taxon>
        <taxon>Pseudomonadota</taxon>
        <taxon>Alphaproteobacteria</taxon>
        <taxon>Rhodobacterales</taxon>
        <taxon>Paracoccaceae</taxon>
        <taxon>Pseudohalocynthiibacter</taxon>
    </lineage>
</organism>
<dbReference type="InterPro" id="IPR050251">
    <property type="entry name" value="HpcH-HpaI_aldolase"/>
</dbReference>
<accession>A0ABV5JGJ0</accession>
<comment type="similarity">
    <text evidence="1">Belongs to the HpcH/HpaI aldolase family.</text>
</comment>
<dbReference type="Proteomes" id="UP001589683">
    <property type="component" value="Unassembled WGS sequence"/>
</dbReference>
<keyword evidence="3 5" id="KW-0456">Lyase</keyword>
<dbReference type="SUPFAM" id="SSF51621">
    <property type="entry name" value="Phosphoenolpyruvate/pyruvate domain"/>
    <property type="match status" value="1"/>
</dbReference>
<protein>
    <submittedName>
        <fullName evidence="5">HpcH/HpaI aldolase/citrate lyase family protein</fullName>
    </submittedName>
</protein>
<dbReference type="InterPro" id="IPR040442">
    <property type="entry name" value="Pyrv_kinase-like_dom_sf"/>
</dbReference>
<comment type="caution">
    <text evidence="5">The sequence shown here is derived from an EMBL/GenBank/DDBJ whole genome shotgun (WGS) entry which is preliminary data.</text>
</comment>
<keyword evidence="6" id="KW-1185">Reference proteome</keyword>
<feature type="domain" description="HpcH/HpaI aldolase/citrate lyase" evidence="4">
    <location>
        <begin position="18"/>
        <end position="243"/>
    </location>
</feature>
<name>A0ABV5JGJ0_9RHOB</name>
<sequence length="258" mass="27163">MAAPRNILKENLANGKMQVGLWMGFGSATVAEIASRAGFDWCLIDAEHNPNSDKSAMSQLQAMNGAPAQAVMRVTSGQDWLLKRALDIGVQSLLVPLIDTAEEAAEMARAVRYPPEGNRGMGAIQARATGYGADSDYVASANEQICLMVQAESRKAIENIDAIAATEGVDVVFIGPADLSADMGYPGQPDAPEVVTAIEYSVSRILAAGKAVGTITFNPDQIGYYKALGVTFLGVGGDVATFASSVRALARHAQEQIK</sequence>
<dbReference type="Gene3D" id="3.20.20.60">
    <property type="entry name" value="Phosphoenolpyruvate-binding domains"/>
    <property type="match status" value="1"/>
</dbReference>
<reference evidence="5 6" key="1">
    <citation type="submission" date="2024-09" db="EMBL/GenBank/DDBJ databases">
        <authorList>
            <person name="Sun Q."/>
            <person name="Mori K."/>
        </authorList>
    </citation>
    <scope>NUCLEOTIDE SEQUENCE [LARGE SCALE GENOMIC DNA]</scope>
    <source>
        <strain evidence="5 6">CECT 8726</strain>
    </source>
</reference>
<evidence type="ECO:0000256" key="1">
    <source>
        <dbReference type="ARBA" id="ARBA00005568"/>
    </source>
</evidence>
<dbReference type="InterPro" id="IPR005000">
    <property type="entry name" value="Aldolase/citrate-lyase_domain"/>
</dbReference>
<gene>
    <name evidence="5" type="ORF">ACFFUT_12315</name>
</gene>
<keyword evidence="2" id="KW-0479">Metal-binding</keyword>
<evidence type="ECO:0000256" key="2">
    <source>
        <dbReference type="ARBA" id="ARBA00022723"/>
    </source>
</evidence>
<dbReference type="InterPro" id="IPR015813">
    <property type="entry name" value="Pyrv/PenolPyrv_kinase-like_dom"/>
</dbReference>
<dbReference type="EMBL" id="JBHMEA010000039">
    <property type="protein sequence ID" value="MFB9232570.1"/>
    <property type="molecule type" value="Genomic_DNA"/>
</dbReference>
<proteinExistence type="inferred from homology"/>
<evidence type="ECO:0000256" key="3">
    <source>
        <dbReference type="ARBA" id="ARBA00023239"/>
    </source>
</evidence>
<dbReference type="GO" id="GO:0016829">
    <property type="term" value="F:lyase activity"/>
    <property type="evidence" value="ECO:0007669"/>
    <property type="project" value="UniProtKB-KW"/>
</dbReference>